<evidence type="ECO:0000313" key="5">
    <source>
        <dbReference type="Proteomes" id="UP000549616"/>
    </source>
</evidence>
<feature type="transmembrane region" description="Helical" evidence="2">
    <location>
        <begin position="177"/>
        <end position="197"/>
    </location>
</feature>
<feature type="transmembrane region" description="Helical" evidence="2">
    <location>
        <begin position="432"/>
        <end position="451"/>
    </location>
</feature>
<feature type="domain" description="Dicarboxylate carrier MatC N-terminal" evidence="3">
    <location>
        <begin position="3"/>
        <end position="147"/>
    </location>
</feature>
<dbReference type="EMBL" id="JACCFK010000002">
    <property type="protein sequence ID" value="NYI92232.1"/>
    <property type="molecule type" value="Genomic_DNA"/>
</dbReference>
<feature type="region of interest" description="Disordered" evidence="1">
    <location>
        <begin position="209"/>
        <end position="239"/>
    </location>
</feature>
<evidence type="ECO:0000259" key="3">
    <source>
        <dbReference type="Pfam" id="PF07158"/>
    </source>
</evidence>
<feature type="transmembrane region" description="Helical" evidence="2">
    <location>
        <begin position="95"/>
        <end position="123"/>
    </location>
</feature>
<feature type="transmembrane region" description="Helical" evidence="2">
    <location>
        <begin position="350"/>
        <end position="381"/>
    </location>
</feature>
<keyword evidence="2" id="KW-1133">Transmembrane helix</keyword>
<dbReference type="Proteomes" id="UP000549616">
    <property type="component" value="Unassembled WGS sequence"/>
</dbReference>
<keyword evidence="2" id="KW-0472">Membrane</keyword>
<comment type="caution">
    <text evidence="4">The sequence shown here is derived from an EMBL/GenBank/DDBJ whole genome shotgun (WGS) entry which is preliminary data.</text>
</comment>
<dbReference type="Pfam" id="PF07158">
    <property type="entry name" value="MatC_N"/>
    <property type="match status" value="1"/>
</dbReference>
<evidence type="ECO:0000313" key="4">
    <source>
        <dbReference type="EMBL" id="NYI92232.1"/>
    </source>
</evidence>
<dbReference type="AlphaFoldDB" id="A0A853BBU5"/>
<organism evidence="4 5">
    <name type="scientific">Amycolatopsis endophytica</name>
    <dbReference type="NCBI Taxonomy" id="860233"/>
    <lineage>
        <taxon>Bacteria</taxon>
        <taxon>Bacillati</taxon>
        <taxon>Actinomycetota</taxon>
        <taxon>Actinomycetes</taxon>
        <taxon>Pseudonocardiales</taxon>
        <taxon>Pseudonocardiaceae</taxon>
        <taxon>Amycolatopsis</taxon>
    </lineage>
</organism>
<reference evidence="4 5" key="1">
    <citation type="submission" date="2020-07" db="EMBL/GenBank/DDBJ databases">
        <title>Sequencing the genomes of 1000 actinobacteria strains.</title>
        <authorList>
            <person name="Klenk H.-P."/>
        </authorList>
    </citation>
    <scope>NUCLEOTIDE SEQUENCE [LARGE SCALE GENOMIC DNA]</scope>
    <source>
        <strain evidence="4 5">DSM 104006</strain>
    </source>
</reference>
<feature type="transmembrane region" description="Helical" evidence="2">
    <location>
        <begin position="55"/>
        <end position="75"/>
    </location>
</feature>
<name>A0A853BBU5_9PSEU</name>
<gene>
    <name evidence="4" type="ORF">HNR02_005607</name>
</gene>
<feature type="transmembrane region" description="Helical" evidence="2">
    <location>
        <begin position="28"/>
        <end position="48"/>
    </location>
</feature>
<keyword evidence="5" id="KW-1185">Reference proteome</keyword>
<accession>A0A853BBU5</accession>
<dbReference type="RefSeq" id="WP_179776494.1">
    <property type="nucleotide sequence ID" value="NZ_JACCFK010000002.1"/>
</dbReference>
<proteinExistence type="predicted"/>
<protein>
    <submittedName>
        <fullName evidence="4">Di/tricarboxylate transporter</fullName>
    </submittedName>
</protein>
<feature type="transmembrane region" description="Helical" evidence="2">
    <location>
        <begin position="307"/>
        <end position="329"/>
    </location>
</feature>
<keyword evidence="2" id="KW-0812">Transmembrane</keyword>
<feature type="transmembrane region" description="Helical" evidence="2">
    <location>
        <begin position="268"/>
        <end position="301"/>
    </location>
</feature>
<feature type="transmembrane region" description="Helical" evidence="2">
    <location>
        <begin position="135"/>
        <end position="157"/>
    </location>
</feature>
<feature type="transmembrane region" description="Helical" evidence="2">
    <location>
        <begin position="393"/>
        <end position="420"/>
    </location>
</feature>
<sequence>MDAATLSILILALLFLGAFIPRFSLAVAALPAAALVAVVAGVSIDQLLEFFPADFFVLIVGITAFFAVAKTSGATDWLLAAALRPIGDRTILVPLLLFAVGALITAIGTFPAAGIAIMAPITLGVAAQRGLPPILLCLTMLNGITCGLFSPIAVFGSAVPRMLTKAGIDMPSETGPALFLASLGTGLVLCLIVMAAGRRSLRAAATSAGSAGQSAPNPIPASGDEVLPGHTVTSPEGGTPTAVLSRPLAATQPAARAPKPSSLTLGSVAIALIVLVIGGAVFQLNLGLLGLALALALQLLLRIQPSVIIGHLPWEIVLLIAGLLTYIGLMQHLGAFQRITRVLTIAGSPTLSLLAVCLIVGVTSFFASSLAVIATGVPLIAPLVAAGVSPVNAIIAVGLSAVLVDVNPLGITGGLLLGAAAPEQRQRLFRHLLIYGMCSIVLGPLLAWAAFGTW</sequence>
<evidence type="ECO:0000256" key="1">
    <source>
        <dbReference type="SAM" id="MobiDB-lite"/>
    </source>
</evidence>
<evidence type="ECO:0000256" key="2">
    <source>
        <dbReference type="SAM" id="Phobius"/>
    </source>
</evidence>
<dbReference type="InterPro" id="IPR009827">
    <property type="entry name" value="MatC_N"/>
</dbReference>